<gene>
    <name evidence="2" type="ORF">ACFO3O_08985</name>
</gene>
<evidence type="ECO:0000313" key="3">
    <source>
        <dbReference type="Proteomes" id="UP001596043"/>
    </source>
</evidence>
<dbReference type="EMBL" id="JBHSFV010000004">
    <property type="protein sequence ID" value="MFC4634040.1"/>
    <property type="molecule type" value="Genomic_DNA"/>
</dbReference>
<protein>
    <submittedName>
        <fullName evidence="2">TIGR03915 family putative DNA repair protein</fullName>
    </submittedName>
</protein>
<accession>A0ABV9HYD5</accession>
<dbReference type="RefSeq" id="WP_379978264.1">
    <property type="nucleotide sequence ID" value="NZ_JBHSFV010000004.1"/>
</dbReference>
<dbReference type="Proteomes" id="UP001596043">
    <property type="component" value="Unassembled WGS sequence"/>
</dbReference>
<name>A0ABV9HYD5_9FLAO</name>
<proteinExistence type="predicted"/>
<evidence type="ECO:0000313" key="2">
    <source>
        <dbReference type="EMBL" id="MFC4634040.1"/>
    </source>
</evidence>
<sequence>MAIFRYDSTFEGFLTCIFDFYEQKPTTLFIVPQHHNALSFFDTPEDISTDPKKAQRVWEGIQQKGGREATTAIYRAFLSEIEGIENTLLSYSIKCFKEGLSITNYADPDVLRISKVVKMVGREKHRMDAFVRFRETKDGIYFATIAPDFNVLPLNSNHFKKRYADQKWLIYDLKRKYGIYYNLQTVETIELQLSSDINIVSKTAIYFTEEELQYEALWQNYFNSTNIASRKNMRLHVQHVPKRYWKYLSEKRPS</sequence>
<comment type="caution">
    <text evidence="2">The sequence shown here is derived from an EMBL/GenBank/DDBJ whole genome shotgun (WGS) entry which is preliminary data.</text>
</comment>
<reference evidence="3" key="1">
    <citation type="journal article" date="2019" name="Int. J. Syst. Evol. Microbiol.">
        <title>The Global Catalogue of Microorganisms (GCM) 10K type strain sequencing project: providing services to taxonomists for standard genome sequencing and annotation.</title>
        <authorList>
            <consortium name="The Broad Institute Genomics Platform"/>
            <consortium name="The Broad Institute Genome Sequencing Center for Infectious Disease"/>
            <person name="Wu L."/>
            <person name="Ma J."/>
        </authorList>
    </citation>
    <scope>NUCLEOTIDE SEQUENCE [LARGE SCALE GENOMIC DNA]</scope>
    <source>
        <strain evidence="3">YJ-61-S</strain>
    </source>
</reference>
<keyword evidence="3" id="KW-1185">Reference proteome</keyword>
<dbReference type="InterPro" id="IPR023875">
    <property type="entry name" value="DNA_repair_put"/>
</dbReference>
<dbReference type="NCBIfam" id="TIGR03915">
    <property type="entry name" value="SAM_7_link_chp"/>
    <property type="match status" value="1"/>
</dbReference>
<evidence type="ECO:0000259" key="1">
    <source>
        <dbReference type="Pfam" id="PF13566"/>
    </source>
</evidence>
<organism evidence="2 3">
    <name type="scientific">Dokdonia ponticola</name>
    <dbReference type="NCBI Taxonomy" id="2041041"/>
    <lineage>
        <taxon>Bacteria</taxon>
        <taxon>Pseudomonadati</taxon>
        <taxon>Bacteroidota</taxon>
        <taxon>Flavobacteriia</taxon>
        <taxon>Flavobacteriales</taxon>
        <taxon>Flavobacteriaceae</taxon>
        <taxon>Dokdonia</taxon>
    </lineage>
</organism>
<dbReference type="InterPro" id="IPR025404">
    <property type="entry name" value="DUF4130"/>
</dbReference>
<dbReference type="Pfam" id="PF13566">
    <property type="entry name" value="DUF4130"/>
    <property type="match status" value="1"/>
</dbReference>
<feature type="domain" description="DUF4130" evidence="1">
    <location>
        <begin position="84"/>
        <end position="250"/>
    </location>
</feature>